<proteinExistence type="predicted"/>
<evidence type="ECO:0000313" key="3">
    <source>
        <dbReference type="EMBL" id="MQY25704.1"/>
    </source>
</evidence>
<dbReference type="Proteomes" id="UP000431401">
    <property type="component" value="Unassembled WGS sequence"/>
</dbReference>
<dbReference type="InterPro" id="IPR015286">
    <property type="entry name" value="Porin_fam_mycobact-type"/>
</dbReference>
<dbReference type="SUPFAM" id="SSF56959">
    <property type="entry name" value="Leukocidin-like"/>
    <property type="match status" value="1"/>
</dbReference>
<sequence>MRVNESGGRRAAGAGLGFAAMLLGCVVAAAVDSPVAQADTYVPLPDGEQSLTTATGVRVDLTRSGEHAVVSPSIASNGLSRTAGMSATVYATVDGATSGKLVTGYVVGCQVDLSGGVSLGGDIYISPNSAYPEIYPNINLVPGGVATVKFDTKKLDPAANAVGIAYSERAVQVSGCAGYAQARAFSTLTVKNDRGSAEVTLYGLPFSIG</sequence>
<evidence type="ECO:0000256" key="1">
    <source>
        <dbReference type="ARBA" id="ARBA00022729"/>
    </source>
</evidence>
<dbReference type="RefSeq" id="WP_153339471.1">
    <property type="nucleotide sequence ID" value="NZ_WEGI01000002.1"/>
</dbReference>
<dbReference type="OrthoDB" id="4540417at2"/>
<dbReference type="Gene3D" id="2.60.40.1650">
    <property type="entry name" value="Porin MspA (Ig-like beta-sandwich domain)"/>
    <property type="match status" value="1"/>
</dbReference>
<dbReference type="AlphaFoldDB" id="A0A7K0DLK0"/>
<organism evidence="3 4">
    <name type="scientific">Nocardia aurantia</name>
    <dbReference type="NCBI Taxonomy" id="2585199"/>
    <lineage>
        <taxon>Bacteria</taxon>
        <taxon>Bacillati</taxon>
        <taxon>Actinomycetota</taxon>
        <taxon>Actinomycetes</taxon>
        <taxon>Mycobacteriales</taxon>
        <taxon>Nocardiaceae</taxon>
        <taxon>Nocardia</taxon>
    </lineage>
</organism>
<dbReference type="InterPro" id="IPR036435">
    <property type="entry name" value="Leukocidin/porin_MspA_sf"/>
</dbReference>
<keyword evidence="4" id="KW-1185">Reference proteome</keyword>
<dbReference type="PROSITE" id="PS51257">
    <property type="entry name" value="PROKAR_LIPOPROTEIN"/>
    <property type="match status" value="1"/>
</dbReference>
<accession>A0A7K0DLK0</accession>
<protein>
    <recommendedName>
        <fullName evidence="5">MspA protein</fullName>
    </recommendedName>
</protein>
<name>A0A7K0DLK0_9NOCA</name>
<dbReference type="EMBL" id="WEGI01000002">
    <property type="protein sequence ID" value="MQY25704.1"/>
    <property type="molecule type" value="Genomic_DNA"/>
</dbReference>
<dbReference type="Pfam" id="PF09203">
    <property type="entry name" value="MspA"/>
    <property type="match status" value="1"/>
</dbReference>
<comment type="caution">
    <text evidence="3">The sequence shown here is derived from an EMBL/GenBank/DDBJ whole genome shotgun (WGS) entry which is preliminary data.</text>
</comment>
<evidence type="ECO:0000313" key="4">
    <source>
        <dbReference type="Proteomes" id="UP000431401"/>
    </source>
</evidence>
<keyword evidence="1 2" id="KW-0732">Signal</keyword>
<feature type="chain" id="PRO_5029525586" description="MspA protein" evidence="2">
    <location>
        <begin position="39"/>
        <end position="209"/>
    </location>
</feature>
<gene>
    <name evidence="3" type="ORF">NRB56_12610</name>
</gene>
<reference evidence="3 4" key="1">
    <citation type="submission" date="2019-10" db="EMBL/GenBank/DDBJ databases">
        <title>Nocardia macrotermitis sp. nov. and Nocardia aurantia sp. nov., isolated from the gut of fungus growing-termite Macrotermes natalensis.</title>
        <authorList>
            <person name="Benndorf R."/>
            <person name="Schwitalla J."/>
            <person name="Martin K."/>
            <person name="De Beer W."/>
            <person name="Kaster A.-K."/>
            <person name="Vollmers J."/>
            <person name="Poulsen M."/>
            <person name="Beemelmanns C."/>
        </authorList>
    </citation>
    <scope>NUCLEOTIDE SEQUENCE [LARGE SCALE GENOMIC DNA]</scope>
    <source>
        <strain evidence="3 4">RB56</strain>
    </source>
</reference>
<evidence type="ECO:0008006" key="5">
    <source>
        <dbReference type="Google" id="ProtNLM"/>
    </source>
</evidence>
<feature type="signal peptide" evidence="2">
    <location>
        <begin position="1"/>
        <end position="38"/>
    </location>
</feature>
<evidence type="ECO:0000256" key="2">
    <source>
        <dbReference type="SAM" id="SignalP"/>
    </source>
</evidence>